<reference evidence="1 2" key="1">
    <citation type="submission" date="2021-06" db="EMBL/GenBank/DDBJ databases">
        <title>Caerostris extrusa draft genome.</title>
        <authorList>
            <person name="Kono N."/>
            <person name="Arakawa K."/>
        </authorList>
    </citation>
    <scope>NUCLEOTIDE SEQUENCE [LARGE SCALE GENOMIC DNA]</scope>
</reference>
<organism evidence="1 2">
    <name type="scientific">Caerostris extrusa</name>
    <name type="common">Bark spider</name>
    <name type="synonym">Caerostris bankana</name>
    <dbReference type="NCBI Taxonomy" id="172846"/>
    <lineage>
        <taxon>Eukaryota</taxon>
        <taxon>Metazoa</taxon>
        <taxon>Ecdysozoa</taxon>
        <taxon>Arthropoda</taxon>
        <taxon>Chelicerata</taxon>
        <taxon>Arachnida</taxon>
        <taxon>Araneae</taxon>
        <taxon>Araneomorphae</taxon>
        <taxon>Entelegynae</taxon>
        <taxon>Araneoidea</taxon>
        <taxon>Araneidae</taxon>
        <taxon>Caerostris</taxon>
    </lineage>
</organism>
<evidence type="ECO:0000313" key="2">
    <source>
        <dbReference type="Proteomes" id="UP001054945"/>
    </source>
</evidence>
<proteinExistence type="predicted"/>
<name>A0AAV4TL46_CAEEX</name>
<evidence type="ECO:0000313" key="1">
    <source>
        <dbReference type="EMBL" id="GIY46206.1"/>
    </source>
</evidence>
<keyword evidence="2" id="KW-1185">Reference proteome</keyword>
<sequence>MHQNTKADERDIGDSLSPIRRILPSLGIPLMRLWVGCAKLFDKCPVRSWKSKKPSEEAAKGTSLREKGAFEGIKAVIGFALHLISLFWRDVLEVLCDEKKLSSRENENELRVQFVLYHEHHNEWEKILEKTSKTLSGLVALGLATYA</sequence>
<dbReference type="Proteomes" id="UP001054945">
    <property type="component" value="Unassembled WGS sequence"/>
</dbReference>
<dbReference type="EMBL" id="BPLR01011387">
    <property type="protein sequence ID" value="GIY46206.1"/>
    <property type="molecule type" value="Genomic_DNA"/>
</dbReference>
<comment type="caution">
    <text evidence="1">The sequence shown here is derived from an EMBL/GenBank/DDBJ whole genome shotgun (WGS) entry which is preliminary data.</text>
</comment>
<protein>
    <submittedName>
        <fullName evidence="1">Uncharacterized protein</fullName>
    </submittedName>
</protein>
<dbReference type="AlphaFoldDB" id="A0AAV4TL46"/>
<gene>
    <name evidence="1" type="ORF">CEXT_120831</name>
</gene>
<accession>A0AAV4TL46</accession>